<dbReference type="GO" id="GO:0016756">
    <property type="term" value="F:glutathione gamma-glutamylcysteinyltransferase activity"/>
    <property type="evidence" value="ECO:0007669"/>
    <property type="project" value="UniProtKB-EC"/>
</dbReference>
<evidence type="ECO:0000256" key="1">
    <source>
        <dbReference type="ARBA" id="ARBA00012468"/>
    </source>
</evidence>
<dbReference type="GO" id="GO:0046938">
    <property type="term" value="P:phytochelatin biosynthetic process"/>
    <property type="evidence" value="ECO:0007669"/>
    <property type="project" value="InterPro"/>
</dbReference>
<evidence type="ECO:0000256" key="2">
    <source>
        <dbReference type="ARBA" id="ARBA00022539"/>
    </source>
</evidence>
<dbReference type="InterPro" id="IPR038765">
    <property type="entry name" value="Papain-like_cys_pep_sf"/>
</dbReference>
<dbReference type="eggNOG" id="KOG0632">
    <property type="taxonomic scope" value="Eukaryota"/>
</dbReference>
<sequence length="232" mass="24943">VALNSTAGLARLANASHPAAFHHIATHLETQRNQAFCSAATSVTILNALAGAGVDAPVDGFYAPYAYYTQRALFENACVRRAKTHVYRVNMSPKFLARGGATLEEWALYLSCFVGQAGVARHHADANENDANAFRVVVKATLADAPNAFIGVNFRRVEIGEAGGGHMRRVRIHAGPRTTAPIGAYDDAADAILVMDVSRYKYPPVWTPLRALHDAMLAVDEASGKSRGWVVV</sequence>
<dbReference type="GO" id="GO:0010038">
    <property type="term" value="P:response to metal ion"/>
    <property type="evidence" value="ECO:0007669"/>
    <property type="project" value="InterPro"/>
</dbReference>
<organism evidence="7">
    <name type="scientific">Micromonas pusilla (strain CCMP1545)</name>
    <name type="common">Picoplanktonic green alga</name>
    <dbReference type="NCBI Taxonomy" id="564608"/>
    <lineage>
        <taxon>Eukaryota</taxon>
        <taxon>Viridiplantae</taxon>
        <taxon>Chlorophyta</taxon>
        <taxon>Mamiellophyceae</taxon>
        <taxon>Mamiellales</taxon>
        <taxon>Mamiellaceae</taxon>
        <taxon>Micromonas</taxon>
    </lineage>
</organism>
<dbReference type="PROSITE" id="PS51443">
    <property type="entry name" value="PCS"/>
    <property type="match status" value="1"/>
</dbReference>
<dbReference type="SUPFAM" id="SSF54001">
    <property type="entry name" value="Cysteine proteinases"/>
    <property type="match status" value="1"/>
</dbReference>
<dbReference type="InterPro" id="IPR040409">
    <property type="entry name" value="PCS-like"/>
</dbReference>
<feature type="domain" description="Peptidase C83" evidence="5">
    <location>
        <begin position="1"/>
        <end position="232"/>
    </location>
</feature>
<evidence type="ECO:0000256" key="3">
    <source>
        <dbReference type="ARBA" id="ARBA00022679"/>
    </source>
</evidence>
<dbReference type="MEROPS" id="C83.001"/>
<evidence type="ECO:0000313" key="6">
    <source>
        <dbReference type="EMBL" id="EEH55879.1"/>
    </source>
</evidence>
<dbReference type="OMA" id="ISKYHAS"/>
<dbReference type="EC" id="2.3.2.15" evidence="1"/>
<gene>
    <name evidence="6" type="ORF">MICPUCDRAFT_6746</name>
</gene>
<dbReference type="Gene3D" id="3.90.70.30">
    <property type="entry name" value="Phytochelatin synthase, N-terminal domain"/>
    <property type="match status" value="1"/>
</dbReference>
<dbReference type="PANTHER" id="PTHR33447">
    <property type="entry name" value="GLUTATHIONE GAMMA-GLUTAMYLCYSTEINYLTRANSFERASE"/>
    <property type="match status" value="1"/>
</dbReference>
<evidence type="ECO:0000313" key="7">
    <source>
        <dbReference type="Proteomes" id="UP000001876"/>
    </source>
</evidence>
<evidence type="ECO:0000259" key="5">
    <source>
        <dbReference type="PROSITE" id="PS51443"/>
    </source>
</evidence>
<dbReference type="EMBL" id="GG663741">
    <property type="protein sequence ID" value="EEH55879.1"/>
    <property type="molecule type" value="Genomic_DNA"/>
</dbReference>
<dbReference type="OrthoDB" id="448954at2759"/>
<dbReference type="InterPro" id="IPR038156">
    <property type="entry name" value="PCS_N_sf"/>
</dbReference>
<dbReference type="Proteomes" id="UP000001876">
    <property type="component" value="Unassembled WGS sequence"/>
</dbReference>
<keyword evidence="3" id="KW-0808">Transferase</keyword>
<dbReference type="GO" id="GO:0046872">
    <property type="term" value="F:metal ion binding"/>
    <property type="evidence" value="ECO:0007669"/>
    <property type="project" value="UniProtKB-KW"/>
</dbReference>
<accession>C1MWH6</accession>
<feature type="non-terminal residue" evidence="6">
    <location>
        <position position="232"/>
    </location>
</feature>
<name>C1MWH6_MICPC</name>
<dbReference type="Pfam" id="PF05023">
    <property type="entry name" value="Phytochelatin"/>
    <property type="match status" value="1"/>
</dbReference>
<dbReference type="KEGG" id="mpp:MICPUCDRAFT_6746"/>
<dbReference type="GeneID" id="9685654"/>
<dbReference type="InterPro" id="IPR007719">
    <property type="entry name" value="PCS_N"/>
</dbReference>
<dbReference type="PANTHER" id="PTHR33447:SF20">
    <property type="entry name" value="GLUTATHIONE GAMMA-GLUTAMYLCYSTEINYLTRANSFERASE"/>
    <property type="match status" value="1"/>
</dbReference>
<keyword evidence="7" id="KW-1185">Reference proteome</keyword>
<keyword evidence="4" id="KW-0479">Metal-binding</keyword>
<reference evidence="6 7" key="1">
    <citation type="journal article" date="2009" name="Science">
        <title>Green evolution and dynamic adaptations revealed by genomes of the marine picoeukaryotes Micromonas.</title>
        <authorList>
            <person name="Worden A.Z."/>
            <person name="Lee J.H."/>
            <person name="Mock T."/>
            <person name="Rouze P."/>
            <person name="Simmons M.P."/>
            <person name="Aerts A.L."/>
            <person name="Allen A.E."/>
            <person name="Cuvelier M.L."/>
            <person name="Derelle E."/>
            <person name="Everett M.V."/>
            <person name="Foulon E."/>
            <person name="Grimwood J."/>
            <person name="Gundlach H."/>
            <person name="Henrissat B."/>
            <person name="Napoli C."/>
            <person name="McDonald S.M."/>
            <person name="Parker M.S."/>
            <person name="Rombauts S."/>
            <person name="Salamov A."/>
            <person name="Von Dassow P."/>
            <person name="Badger J.H."/>
            <person name="Coutinho P.M."/>
            <person name="Demir E."/>
            <person name="Dubchak I."/>
            <person name="Gentemann C."/>
            <person name="Eikrem W."/>
            <person name="Gready J.E."/>
            <person name="John U."/>
            <person name="Lanier W."/>
            <person name="Lindquist E.A."/>
            <person name="Lucas S."/>
            <person name="Mayer K.F."/>
            <person name="Moreau H."/>
            <person name="Not F."/>
            <person name="Otillar R."/>
            <person name="Panaud O."/>
            <person name="Pangilinan J."/>
            <person name="Paulsen I."/>
            <person name="Piegu B."/>
            <person name="Poliakov A."/>
            <person name="Robbens S."/>
            <person name="Schmutz J."/>
            <person name="Toulza E."/>
            <person name="Wyss T."/>
            <person name="Zelensky A."/>
            <person name="Zhou K."/>
            <person name="Armbrust E.V."/>
            <person name="Bhattacharya D."/>
            <person name="Goodenough U.W."/>
            <person name="Van de Peer Y."/>
            <person name="Grigoriev I.V."/>
        </authorList>
    </citation>
    <scope>NUCLEOTIDE SEQUENCE [LARGE SCALE GENOMIC DNA]</scope>
    <source>
        <strain evidence="6 7">CCMP1545</strain>
    </source>
</reference>
<dbReference type="AlphaFoldDB" id="C1MWH6"/>
<keyword evidence="2" id="KW-0104">Cadmium</keyword>
<dbReference type="RefSeq" id="XP_003059927.1">
    <property type="nucleotide sequence ID" value="XM_003059881.1"/>
</dbReference>
<dbReference type="STRING" id="564608.C1MWH6"/>
<evidence type="ECO:0000256" key="4">
    <source>
        <dbReference type="ARBA" id="ARBA00022723"/>
    </source>
</evidence>
<feature type="non-terminal residue" evidence="6">
    <location>
        <position position="1"/>
    </location>
</feature>
<protein>
    <recommendedName>
        <fullName evidence="1">glutathione gamma-glutamylcysteinyltransferase</fullName>
        <ecNumber evidence="1">2.3.2.15</ecNumber>
    </recommendedName>
</protein>
<proteinExistence type="predicted"/>